<protein>
    <submittedName>
        <fullName evidence="1">Uncharacterized protein</fullName>
    </submittedName>
</protein>
<evidence type="ECO:0000313" key="2">
    <source>
        <dbReference type="Proteomes" id="UP001217417"/>
    </source>
</evidence>
<gene>
    <name evidence="1" type="ORF">POJ06DRAFT_264461</name>
</gene>
<name>A0AAD7QY72_9ASCO</name>
<sequence length="89" mass="9821">MGERYPDNSVTSAESGKALACSAATFDDAHTAGHEAAVMLQDRLRGQPPDSEYIQQEWAEIVANNEYELQLIPQGNYFESWIASQEAEA</sequence>
<reference evidence="1" key="1">
    <citation type="submission" date="2023-03" db="EMBL/GenBank/DDBJ databases">
        <title>Near-Complete genome sequence of Lipomyces tetrasporous NRRL Y-64009, an oleaginous yeast capable of growing on lignocellulosic hydrolysates.</title>
        <authorList>
            <consortium name="Lawrence Berkeley National Laboratory"/>
            <person name="Jagtap S.S."/>
            <person name="Liu J.-J."/>
            <person name="Walukiewicz H.E."/>
            <person name="Pangilinan J."/>
            <person name="Lipzen A."/>
            <person name="Ahrendt S."/>
            <person name="Koriabine M."/>
            <person name="Cobaugh K."/>
            <person name="Salamov A."/>
            <person name="Yoshinaga Y."/>
            <person name="Ng V."/>
            <person name="Daum C."/>
            <person name="Grigoriev I.V."/>
            <person name="Slininger P.J."/>
            <person name="Dien B.S."/>
            <person name="Jin Y.-S."/>
            <person name="Rao C.V."/>
        </authorList>
    </citation>
    <scope>NUCLEOTIDE SEQUENCE</scope>
    <source>
        <strain evidence="1">NRRL Y-64009</strain>
    </source>
</reference>
<proteinExistence type="predicted"/>
<dbReference type="GeneID" id="80884174"/>
<dbReference type="Proteomes" id="UP001217417">
    <property type="component" value="Unassembled WGS sequence"/>
</dbReference>
<comment type="caution">
    <text evidence="1">The sequence shown here is derived from an EMBL/GenBank/DDBJ whole genome shotgun (WGS) entry which is preliminary data.</text>
</comment>
<accession>A0AAD7QY72</accession>
<dbReference type="EMBL" id="JARPMG010000001">
    <property type="protein sequence ID" value="KAJ8103632.1"/>
    <property type="molecule type" value="Genomic_DNA"/>
</dbReference>
<dbReference type="RefSeq" id="XP_056047082.1">
    <property type="nucleotide sequence ID" value="XM_056189008.1"/>
</dbReference>
<organism evidence="1 2">
    <name type="scientific">Lipomyces tetrasporus</name>
    <dbReference type="NCBI Taxonomy" id="54092"/>
    <lineage>
        <taxon>Eukaryota</taxon>
        <taxon>Fungi</taxon>
        <taxon>Dikarya</taxon>
        <taxon>Ascomycota</taxon>
        <taxon>Saccharomycotina</taxon>
        <taxon>Lipomycetes</taxon>
        <taxon>Lipomycetales</taxon>
        <taxon>Lipomycetaceae</taxon>
        <taxon>Lipomyces</taxon>
    </lineage>
</organism>
<evidence type="ECO:0000313" key="1">
    <source>
        <dbReference type="EMBL" id="KAJ8103632.1"/>
    </source>
</evidence>
<keyword evidence="2" id="KW-1185">Reference proteome</keyword>
<dbReference type="AlphaFoldDB" id="A0AAD7QY72"/>